<feature type="transmembrane region" description="Helical" evidence="4">
    <location>
        <begin position="104"/>
        <end position="121"/>
    </location>
</feature>
<dbReference type="GO" id="GO:0006935">
    <property type="term" value="P:chemotaxis"/>
    <property type="evidence" value="ECO:0007669"/>
    <property type="project" value="UniProtKB-KW"/>
</dbReference>
<dbReference type="PANTHER" id="PTHR43531">
    <property type="entry name" value="PROTEIN ICFG"/>
    <property type="match status" value="1"/>
</dbReference>
<gene>
    <name evidence="6" type="ORF">CH379_017425</name>
</gene>
<keyword evidence="7" id="KW-1185">Reference proteome</keyword>
<reference evidence="6 7" key="1">
    <citation type="journal article" date="2018" name="Microb. Genom.">
        <title>Deciphering the unexplored Leptospira diversity from soils uncovers genomic evolution to virulence.</title>
        <authorList>
            <person name="Thibeaux R."/>
            <person name="Iraola G."/>
            <person name="Ferres I."/>
            <person name="Bierque E."/>
            <person name="Girault D."/>
            <person name="Soupe-Gilbert M.E."/>
            <person name="Picardeau M."/>
            <person name="Goarant C."/>
        </authorList>
    </citation>
    <scope>NUCLEOTIDE SEQUENCE [LARGE SCALE GENOMIC DNA]</scope>
    <source>
        <strain evidence="6 7">ATI7-C-A5</strain>
    </source>
</reference>
<dbReference type="FunFam" id="1.10.287.950:FF:000006">
    <property type="entry name" value="Methyl-accepting chemotaxis protein signaling domain protein"/>
    <property type="match status" value="1"/>
</dbReference>
<evidence type="ECO:0000256" key="2">
    <source>
        <dbReference type="ARBA" id="ARBA00029447"/>
    </source>
</evidence>
<dbReference type="GO" id="GO:0005886">
    <property type="term" value="C:plasma membrane"/>
    <property type="evidence" value="ECO:0007669"/>
    <property type="project" value="TreeGrafter"/>
</dbReference>
<dbReference type="InterPro" id="IPR051310">
    <property type="entry name" value="MCP_chemotaxis"/>
</dbReference>
<dbReference type="PANTHER" id="PTHR43531:SF11">
    <property type="entry name" value="METHYL-ACCEPTING CHEMOTAXIS PROTEIN 3"/>
    <property type="match status" value="1"/>
</dbReference>
<comment type="similarity">
    <text evidence="2">Belongs to the methyl-accepting chemotaxis (MCP) protein family.</text>
</comment>
<evidence type="ECO:0000313" key="6">
    <source>
        <dbReference type="EMBL" id="MDV6237418.1"/>
    </source>
</evidence>
<comment type="caution">
    <text evidence="6">The sequence shown here is derived from an EMBL/GenBank/DDBJ whole genome shotgun (WGS) entry which is preliminary data.</text>
</comment>
<dbReference type="Proteomes" id="UP000232122">
    <property type="component" value="Unassembled WGS sequence"/>
</dbReference>
<dbReference type="Gene3D" id="1.10.287.950">
    <property type="entry name" value="Methyl-accepting chemotaxis protein"/>
    <property type="match status" value="1"/>
</dbReference>
<dbReference type="SMART" id="SM00283">
    <property type="entry name" value="MA"/>
    <property type="match status" value="1"/>
</dbReference>
<proteinExistence type="inferred from homology"/>
<evidence type="ECO:0000256" key="1">
    <source>
        <dbReference type="ARBA" id="ARBA00022500"/>
    </source>
</evidence>
<keyword evidence="1" id="KW-0145">Chemotaxis</keyword>
<feature type="transmembrane region" description="Helical" evidence="4">
    <location>
        <begin position="49"/>
        <end position="69"/>
    </location>
</feature>
<organism evidence="6 7">
    <name type="scientific">Leptospira ellisii</name>
    <dbReference type="NCBI Taxonomy" id="2023197"/>
    <lineage>
        <taxon>Bacteria</taxon>
        <taxon>Pseudomonadati</taxon>
        <taxon>Spirochaetota</taxon>
        <taxon>Spirochaetia</taxon>
        <taxon>Leptospirales</taxon>
        <taxon>Leptospiraceae</taxon>
        <taxon>Leptospira</taxon>
    </lineage>
</organism>
<evidence type="ECO:0000259" key="5">
    <source>
        <dbReference type="PROSITE" id="PS50111"/>
    </source>
</evidence>
<sequence>MSNHSSKESIESIRKKGEVLTYYSRFGIMVLMLLSLASSYKNLHPQIKINHTAIALFMCVYTISGFFVYKKFNVKPWLHNLFILFDSFLLSATIFLDGMVSAEIVAPVLKNAILYSVYYFIIVDSGLLGKPKFVFFVGIFSAVGYSAGLINAIFHGLQFSEDNKINIGPGYMKLSSEITKIIFMVAVSYILYRLMNLFDNLYREATSYYKENRDFLTKLENNRKVIHTSAETLETSITNFSEFTSLTSSKMESQAASLEEVNAVINTLLKSSENNADSIRVQNENLIELNRKSQTLLDLIAKISEYSKDLEVNAKESNEDMQHVKTSVEKTDTFLKNISNSFQRVDEINQILGEIADKTNLLSLNASIEAARAGSSGRGFSVVAQEVSKLAEFTASNAKNISKVVQESLQFIEEANSSSRDTGELTESQNSKIVGTVSRIEAMNRLYRDGTAIVQDFVRSLSKVKNLSDELFYSTQEQMTGQVEMMKAMIELEKEINEIARESGKIQDGVLRIRTQSKDLKALSVV</sequence>
<keyword evidence="3" id="KW-0807">Transducer</keyword>
<keyword evidence="4" id="KW-0812">Transmembrane</keyword>
<dbReference type="Pfam" id="PF00015">
    <property type="entry name" value="MCPsignal"/>
    <property type="match status" value="1"/>
</dbReference>
<feature type="transmembrane region" description="Helical" evidence="4">
    <location>
        <begin position="133"/>
        <end position="154"/>
    </location>
</feature>
<dbReference type="EMBL" id="NPEF02000024">
    <property type="protein sequence ID" value="MDV6237418.1"/>
    <property type="molecule type" value="Genomic_DNA"/>
</dbReference>
<dbReference type="GO" id="GO:0004888">
    <property type="term" value="F:transmembrane signaling receptor activity"/>
    <property type="evidence" value="ECO:0007669"/>
    <property type="project" value="TreeGrafter"/>
</dbReference>
<dbReference type="InterPro" id="IPR004089">
    <property type="entry name" value="MCPsignal_dom"/>
</dbReference>
<evidence type="ECO:0000256" key="3">
    <source>
        <dbReference type="PROSITE-ProRule" id="PRU00284"/>
    </source>
</evidence>
<evidence type="ECO:0000313" key="7">
    <source>
        <dbReference type="Proteomes" id="UP000232122"/>
    </source>
</evidence>
<name>A0AAE4QQU9_9LEPT</name>
<protein>
    <submittedName>
        <fullName evidence="6">Methyl-accepting chemotaxis protein</fullName>
    </submittedName>
</protein>
<feature type="domain" description="Methyl-accepting transducer" evidence="5">
    <location>
        <begin position="229"/>
        <end position="493"/>
    </location>
</feature>
<feature type="transmembrane region" description="Helical" evidence="4">
    <location>
        <begin position="20"/>
        <end position="37"/>
    </location>
</feature>
<feature type="transmembrane region" description="Helical" evidence="4">
    <location>
        <begin position="81"/>
        <end position="98"/>
    </location>
</feature>
<dbReference type="AlphaFoldDB" id="A0AAE4QQU9"/>
<dbReference type="SUPFAM" id="SSF58104">
    <property type="entry name" value="Methyl-accepting chemotaxis protein (MCP) signaling domain"/>
    <property type="match status" value="1"/>
</dbReference>
<keyword evidence="4" id="KW-1133">Transmembrane helix</keyword>
<dbReference type="PROSITE" id="PS50111">
    <property type="entry name" value="CHEMOTAXIS_TRANSDUC_2"/>
    <property type="match status" value="1"/>
</dbReference>
<keyword evidence="4" id="KW-0472">Membrane</keyword>
<dbReference type="RefSeq" id="WP_243399310.1">
    <property type="nucleotide sequence ID" value="NZ_NPEF02000024.1"/>
</dbReference>
<dbReference type="GO" id="GO:0007165">
    <property type="term" value="P:signal transduction"/>
    <property type="evidence" value="ECO:0007669"/>
    <property type="project" value="UniProtKB-KW"/>
</dbReference>
<accession>A0AAE4QQU9</accession>
<evidence type="ECO:0000256" key="4">
    <source>
        <dbReference type="SAM" id="Phobius"/>
    </source>
</evidence>